<dbReference type="PATRIC" id="fig|1496.1373.peg.3606"/>
<dbReference type="GO" id="GO:0019265">
    <property type="term" value="P:glycine biosynthetic process, by transamination of glyoxylate"/>
    <property type="evidence" value="ECO:0007669"/>
    <property type="project" value="TreeGrafter"/>
</dbReference>
<dbReference type="EMBL" id="LK932371">
    <property type="protein sequence ID" value="CDS84894.1"/>
    <property type="molecule type" value="Genomic_DNA"/>
</dbReference>
<dbReference type="InterPro" id="IPR015422">
    <property type="entry name" value="PyrdxlP-dep_Trfase_small"/>
</dbReference>
<dbReference type="PANTHER" id="PTHR21152:SF40">
    <property type="entry name" value="ALANINE--GLYOXYLATE AMINOTRANSFERASE"/>
    <property type="match status" value="1"/>
</dbReference>
<dbReference type="InterPro" id="IPR015421">
    <property type="entry name" value="PyrdxlP-dep_Trfase_major"/>
</dbReference>
<dbReference type="Proteomes" id="UP000878956">
    <property type="component" value="Unassembled WGS sequence"/>
</dbReference>
<feature type="domain" description="Aminotransferase class V" evidence="6">
    <location>
        <begin position="89"/>
        <end position="346"/>
    </location>
</feature>
<dbReference type="GO" id="GO:0004760">
    <property type="term" value="F:L-serine-pyruvate transaminase activity"/>
    <property type="evidence" value="ECO:0007669"/>
    <property type="project" value="TreeGrafter"/>
</dbReference>
<evidence type="ECO:0000313" key="9">
    <source>
        <dbReference type="EMBL" id="CDT67078.1"/>
    </source>
</evidence>
<dbReference type="InterPro" id="IPR024169">
    <property type="entry name" value="SP_NH2Trfase/AEP_transaminase"/>
</dbReference>
<evidence type="ECO:0000313" key="16">
    <source>
        <dbReference type="Proteomes" id="UP000411588"/>
    </source>
</evidence>
<evidence type="ECO:0000256" key="4">
    <source>
        <dbReference type="PIRSR" id="PIRSR000524-1"/>
    </source>
</evidence>
<evidence type="ECO:0000313" key="11">
    <source>
        <dbReference type="EMBL" id="SJS02610.1"/>
    </source>
</evidence>
<dbReference type="RefSeq" id="WP_009888750.1">
    <property type="nucleotide sequence ID" value="NZ_AP031492.1"/>
</dbReference>
<organism evidence="9">
    <name type="scientific">Clostridioides difficile</name>
    <name type="common">Peptoclostridium difficile</name>
    <dbReference type="NCBI Taxonomy" id="1496"/>
    <lineage>
        <taxon>Bacteria</taxon>
        <taxon>Bacillati</taxon>
        <taxon>Bacillota</taxon>
        <taxon>Clostridia</taxon>
        <taxon>Peptostreptococcales</taxon>
        <taxon>Peptostreptococcaceae</taxon>
        <taxon>Clostridioides</taxon>
    </lineage>
</organism>
<evidence type="ECO:0000313" key="13">
    <source>
        <dbReference type="EMBL" id="VHY17296.1"/>
    </source>
</evidence>
<dbReference type="Proteomes" id="UP000189137">
    <property type="component" value="Unassembled WGS sequence"/>
</dbReference>
<dbReference type="EC" id="2.6.1.-" evidence="8 9"/>
<evidence type="ECO:0000313" key="14">
    <source>
        <dbReference type="Proteomes" id="UP000189137"/>
    </source>
</evidence>
<dbReference type="PANTHER" id="PTHR21152">
    <property type="entry name" value="AMINOTRANSFERASE CLASS V"/>
    <property type="match status" value="1"/>
</dbReference>
<dbReference type="EMBL" id="CAADAN010000006">
    <property type="protein sequence ID" value="VFD32241.1"/>
    <property type="molecule type" value="Genomic_DNA"/>
</dbReference>
<dbReference type="EMBL" id="DAEPXK010000109">
    <property type="protein sequence ID" value="HBH1544601.1"/>
    <property type="molecule type" value="Genomic_DNA"/>
</dbReference>
<reference evidence="10" key="4">
    <citation type="submission" date="2021-06" db="EMBL/GenBank/DDBJ databases">
        <authorList>
            <consortium name="NCBI Pathogen Detection Project"/>
        </authorList>
    </citation>
    <scope>NUCLEOTIDE SEQUENCE</scope>
    <source>
        <strain evidence="10">HN1000</strain>
    </source>
</reference>
<evidence type="ECO:0000256" key="5">
    <source>
        <dbReference type="PIRSR" id="PIRSR000524-50"/>
    </source>
</evidence>
<feature type="binding site" evidence="4">
    <location>
        <position position="331"/>
    </location>
    <ligand>
        <name>substrate</name>
    </ligand>
</feature>
<evidence type="ECO:0000313" key="7">
    <source>
        <dbReference type="EMBL" id="CDS84456.1"/>
    </source>
</evidence>
<dbReference type="EMBL" id="LK932485">
    <property type="protein sequence ID" value="CDS84456.1"/>
    <property type="molecule type" value="Genomic_DNA"/>
</dbReference>
<evidence type="ECO:0000256" key="1">
    <source>
        <dbReference type="ARBA" id="ARBA00001933"/>
    </source>
</evidence>
<accession>A0A031WA33</accession>
<evidence type="ECO:0000313" key="15">
    <source>
        <dbReference type="Proteomes" id="UP000372533"/>
    </source>
</evidence>
<dbReference type="Gene3D" id="3.90.1150.10">
    <property type="entry name" value="Aspartate Aminotransferase, domain 1"/>
    <property type="match status" value="1"/>
</dbReference>
<dbReference type="EMBL" id="CAAJVP010000018">
    <property type="protein sequence ID" value="VHY17296.1"/>
    <property type="molecule type" value="Genomic_DNA"/>
</dbReference>
<name>A0A031WA33_CLODI</name>
<evidence type="ECO:0000259" key="6">
    <source>
        <dbReference type="Pfam" id="PF00266"/>
    </source>
</evidence>
<dbReference type="Proteomes" id="UP000411588">
    <property type="component" value="Unassembled WGS sequence"/>
</dbReference>
<comment type="similarity">
    <text evidence="2">Belongs to the class-V pyridoxal-phosphate-dependent aminotransferase family.</text>
</comment>
<evidence type="ECO:0000313" key="10">
    <source>
        <dbReference type="EMBL" id="HBH1544601.1"/>
    </source>
</evidence>
<dbReference type="EC" id="1.12.-.-" evidence="11 12"/>
<keyword evidence="9" id="KW-0808">Transferase</keyword>
<evidence type="ECO:0000256" key="3">
    <source>
        <dbReference type="ARBA" id="ARBA00022898"/>
    </source>
</evidence>
<dbReference type="SUPFAM" id="SSF53383">
    <property type="entry name" value="PLP-dependent transferases"/>
    <property type="match status" value="1"/>
</dbReference>
<dbReference type="PIRSF" id="PIRSF000524">
    <property type="entry name" value="SPT"/>
    <property type="match status" value="1"/>
</dbReference>
<evidence type="ECO:0000256" key="2">
    <source>
        <dbReference type="ARBA" id="ARBA00009236"/>
    </source>
</evidence>
<keyword evidence="3 5" id="KW-0663">Pyridoxal phosphate</keyword>
<feature type="modified residue" description="N6-(pyridoxal phosphate)lysine" evidence="5">
    <location>
        <position position="187"/>
    </location>
</feature>
<dbReference type="OMA" id="MLVPTNG"/>
<dbReference type="InterPro" id="IPR015424">
    <property type="entry name" value="PyrdxlP-dep_Trfase"/>
</dbReference>
<dbReference type="GO" id="GO:0008453">
    <property type="term" value="F:alanine-glyoxylate transaminase activity"/>
    <property type="evidence" value="ECO:0007669"/>
    <property type="project" value="TreeGrafter"/>
</dbReference>
<keyword evidence="11" id="KW-0560">Oxidoreductase</keyword>
<reference evidence="10" key="3">
    <citation type="journal article" date="2018" name="Genome Biol.">
        <title>SKESA: strategic k-mer extension for scrupulous assemblies.</title>
        <authorList>
            <person name="Souvorov A."/>
            <person name="Agarwala R."/>
            <person name="Lipman D.J."/>
        </authorList>
    </citation>
    <scope>NUCLEOTIDE SEQUENCE</scope>
    <source>
        <strain evidence="10">HN1000</strain>
    </source>
</reference>
<protein>
    <submittedName>
        <fullName evidence="10">Alanine--glyoxylate aminotransferase family protein</fullName>
    </submittedName>
    <submittedName>
        <fullName evidence="8">Putative enzyme</fullName>
        <ecNumber evidence="8 9">2.6.1.-</ecNumber>
    </submittedName>
    <submittedName>
        <fullName evidence="9 12">Serine-pyruvate aminotransferase</fullName>
        <ecNumber evidence="11 12">1.12.-.-</ecNumber>
    </submittedName>
    <submittedName>
        <fullName evidence="11">Soluble hydrogenase 42 kDa subunit</fullName>
    </submittedName>
</protein>
<evidence type="ECO:0000313" key="12">
    <source>
        <dbReference type="EMBL" id="VFD32241.1"/>
    </source>
</evidence>
<gene>
    <name evidence="9" type="ORF">BN1095_630044</name>
    <name evidence="7" type="ORF">BN1096_340041</name>
    <name evidence="8" type="ORF">BN1097_350046</name>
    <name evidence="10" type="ORF">KRM00_004158</name>
    <name evidence="13" type="ORF">SAMEA1402366_03127</name>
    <name evidence="12" type="ORF">SAMEA1402399_01939</name>
    <name evidence="11" type="ORF">SAMEA3375112_00992</name>
</gene>
<dbReference type="AlphaFoldDB" id="A0A031WA33"/>
<comment type="cofactor">
    <cofactor evidence="1 5">
        <name>pyridoxal 5'-phosphate</name>
        <dbReference type="ChEBI" id="CHEBI:597326"/>
    </cofactor>
</comment>
<dbReference type="Proteomes" id="UP000372533">
    <property type="component" value="Unassembled WGS sequence"/>
</dbReference>
<dbReference type="EMBL" id="LK933327">
    <property type="protein sequence ID" value="CDT67078.1"/>
    <property type="molecule type" value="Genomic_DNA"/>
</dbReference>
<sequence>MSKKLFIPGPIDVKEEVLQKMATPMIGHRGKDASMLQKSISEKMQKLFYTNNTILLSTSSGTGLMEGSIRSCTSKKAAVFSCGSFGDRWYKMAVANNVPADIFKVELGEATTPEMVDKVLSTGEYDLITVTHNETSTGIRNPIEEIGEVVKKYEDVIYCVDTVSSAGGIKVEVDKIGIDICITSVQKALGLPPGMSICTFSQKAIDRAKQVPFRGVYLDLLAMYEYLIKKNYQYPSTPSLSHMFALDFQLDNILDEGLDNRFNRHEDMANLVRNWAKKHFQIFTNENHLSNTLTVIENTQGISVSNLNSKLQERGFQIANGYGDLKEKTFRISHMGDYTVEDVQELLDNIDDILGFNK</sequence>
<reference evidence="11 14" key="2">
    <citation type="submission" date="2017-02" db="EMBL/GenBank/DDBJ databases">
        <authorList>
            <consortium name="Pathogen Informatics"/>
        </authorList>
    </citation>
    <scope>NUCLEOTIDE SEQUENCE [LARGE SCALE GENOMIC DNA]</scope>
    <source>
        <strain evidence="12">Clo34</strain>
        <strain evidence="16">clo34</strain>
        <strain evidence="13">Tl291</strain>
        <strain evidence="15">tl291</strain>
        <strain evidence="11 14">VRECD0157</strain>
    </source>
</reference>
<dbReference type="KEGG" id="pdf:CD630DERM_09940"/>
<dbReference type="EMBL" id="FUPS01000003">
    <property type="protein sequence ID" value="SJS02610.1"/>
    <property type="molecule type" value="Genomic_DNA"/>
</dbReference>
<reference evidence="9" key="1">
    <citation type="submission" date="2014-07" db="EMBL/GenBank/DDBJ databases">
        <authorList>
            <person name="Monot Marc"/>
        </authorList>
    </citation>
    <scope>NUCLEOTIDE SEQUENCE</scope>
    <source>
        <strain evidence="9">7032989</strain>
        <strain evidence="8">7032994</strain>
    </source>
</reference>
<dbReference type="Gene3D" id="3.40.640.10">
    <property type="entry name" value="Type I PLP-dependent aspartate aminotransferase-like (Major domain)"/>
    <property type="match status" value="1"/>
</dbReference>
<dbReference type="InterPro" id="IPR000192">
    <property type="entry name" value="Aminotrans_V_dom"/>
</dbReference>
<proteinExistence type="inferred from homology"/>
<keyword evidence="9" id="KW-0670">Pyruvate</keyword>
<evidence type="ECO:0000313" key="8">
    <source>
        <dbReference type="EMBL" id="CDS84894.1"/>
    </source>
</evidence>
<dbReference type="GeneID" id="66353421"/>
<dbReference type="Pfam" id="PF00266">
    <property type="entry name" value="Aminotran_5"/>
    <property type="match status" value="1"/>
</dbReference>
<dbReference type="GO" id="GO:0016491">
    <property type="term" value="F:oxidoreductase activity"/>
    <property type="evidence" value="ECO:0007669"/>
    <property type="project" value="UniProtKB-KW"/>
</dbReference>
<keyword evidence="9" id="KW-0032">Aminotransferase</keyword>